<keyword evidence="2" id="KW-1185">Reference proteome</keyword>
<dbReference type="OrthoDB" id="759142at2759"/>
<dbReference type="AlphaFoldDB" id="A0A4Q2CZI8"/>
<evidence type="ECO:0000313" key="1">
    <source>
        <dbReference type="EMBL" id="RXW11364.1"/>
    </source>
</evidence>
<organism evidence="1 2">
    <name type="scientific">Candolleomyces aberdarensis</name>
    <dbReference type="NCBI Taxonomy" id="2316362"/>
    <lineage>
        <taxon>Eukaryota</taxon>
        <taxon>Fungi</taxon>
        <taxon>Dikarya</taxon>
        <taxon>Basidiomycota</taxon>
        <taxon>Agaricomycotina</taxon>
        <taxon>Agaricomycetes</taxon>
        <taxon>Agaricomycetidae</taxon>
        <taxon>Agaricales</taxon>
        <taxon>Agaricineae</taxon>
        <taxon>Psathyrellaceae</taxon>
        <taxon>Candolleomyces</taxon>
    </lineage>
</organism>
<name>A0A4Q2CZI8_9AGAR</name>
<comment type="caution">
    <text evidence="1">The sequence shown here is derived from an EMBL/GenBank/DDBJ whole genome shotgun (WGS) entry which is preliminary data.</text>
</comment>
<reference evidence="1 2" key="1">
    <citation type="submission" date="2019-01" db="EMBL/GenBank/DDBJ databases">
        <title>Draft genome sequence of Psathyrella aberdarensis IHI B618.</title>
        <authorList>
            <person name="Buettner E."/>
            <person name="Kellner H."/>
        </authorList>
    </citation>
    <scope>NUCLEOTIDE SEQUENCE [LARGE SCALE GENOMIC DNA]</scope>
    <source>
        <strain evidence="1 2">IHI B618</strain>
    </source>
</reference>
<protein>
    <submittedName>
        <fullName evidence="1">Uncharacterized protein</fullName>
    </submittedName>
</protein>
<gene>
    <name evidence="1" type="ORF">EST38_g14491</name>
</gene>
<dbReference type="Proteomes" id="UP000290288">
    <property type="component" value="Unassembled WGS sequence"/>
</dbReference>
<sequence>MNYLETREEQLTRTNISTNGCVQGFAICAFTALGV</sequence>
<dbReference type="EMBL" id="SDEE01001986">
    <property type="protein sequence ID" value="RXW11364.1"/>
    <property type="molecule type" value="Genomic_DNA"/>
</dbReference>
<proteinExistence type="predicted"/>
<accession>A0A4Q2CZI8</accession>
<evidence type="ECO:0000313" key="2">
    <source>
        <dbReference type="Proteomes" id="UP000290288"/>
    </source>
</evidence>